<dbReference type="OrthoDB" id="324939at2"/>
<dbReference type="STRING" id="869212.Turpa_0852"/>
<dbReference type="Gene3D" id="1.25.40.10">
    <property type="entry name" value="Tetratricopeptide repeat domain"/>
    <property type="match status" value="1"/>
</dbReference>
<organism evidence="2 3">
    <name type="scientific">Turneriella parva (strain ATCC BAA-1111 / DSM 21527 / NCTC 11395 / H)</name>
    <name type="common">Leptospira parva</name>
    <dbReference type="NCBI Taxonomy" id="869212"/>
    <lineage>
        <taxon>Bacteria</taxon>
        <taxon>Pseudomonadati</taxon>
        <taxon>Spirochaetota</taxon>
        <taxon>Spirochaetia</taxon>
        <taxon>Leptospirales</taxon>
        <taxon>Leptospiraceae</taxon>
        <taxon>Turneriella</taxon>
    </lineage>
</organism>
<keyword evidence="1" id="KW-0802">TPR repeat</keyword>
<dbReference type="SUPFAM" id="SSF48452">
    <property type="entry name" value="TPR-like"/>
    <property type="match status" value="1"/>
</dbReference>
<protein>
    <submittedName>
        <fullName evidence="2">Tetratricopeptide TPR_2 repeat protein</fullName>
    </submittedName>
</protein>
<dbReference type="EMBL" id="CP002959">
    <property type="protein sequence ID" value="AFM11503.1"/>
    <property type="molecule type" value="Genomic_DNA"/>
</dbReference>
<evidence type="ECO:0000313" key="2">
    <source>
        <dbReference type="EMBL" id="AFM11503.1"/>
    </source>
</evidence>
<keyword evidence="3" id="KW-1185">Reference proteome</keyword>
<dbReference type="AlphaFoldDB" id="I4B2J6"/>
<feature type="repeat" description="TPR" evidence="1">
    <location>
        <begin position="95"/>
        <end position="128"/>
    </location>
</feature>
<dbReference type="PANTHER" id="PTHR12558">
    <property type="entry name" value="CELL DIVISION CYCLE 16,23,27"/>
    <property type="match status" value="1"/>
</dbReference>
<proteinExistence type="predicted"/>
<dbReference type="Proteomes" id="UP000006048">
    <property type="component" value="Chromosome"/>
</dbReference>
<reference evidence="2 3" key="1">
    <citation type="submission" date="2012-06" db="EMBL/GenBank/DDBJ databases">
        <title>The complete chromosome of genome of Turneriella parva DSM 21527.</title>
        <authorList>
            <consortium name="US DOE Joint Genome Institute (JGI-PGF)"/>
            <person name="Lucas S."/>
            <person name="Han J."/>
            <person name="Lapidus A."/>
            <person name="Bruce D."/>
            <person name="Goodwin L."/>
            <person name="Pitluck S."/>
            <person name="Peters L."/>
            <person name="Kyrpides N."/>
            <person name="Mavromatis K."/>
            <person name="Ivanova N."/>
            <person name="Mikhailova N."/>
            <person name="Chertkov O."/>
            <person name="Detter J.C."/>
            <person name="Tapia R."/>
            <person name="Han C."/>
            <person name="Land M."/>
            <person name="Hauser L."/>
            <person name="Markowitz V."/>
            <person name="Cheng J.-F."/>
            <person name="Hugenholtz P."/>
            <person name="Woyke T."/>
            <person name="Wu D."/>
            <person name="Gronow S."/>
            <person name="Wellnitz S."/>
            <person name="Brambilla E."/>
            <person name="Klenk H.-P."/>
            <person name="Eisen J.A."/>
        </authorList>
    </citation>
    <scope>NUCLEOTIDE SEQUENCE [LARGE SCALE GENOMIC DNA]</scope>
    <source>
        <strain evidence="3">ATCC BAA-1111 / DSM 21527 / NCTC 11395 / H</strain>
    </source>
</reference>
<name>I4B2J6_TURPD</name>
<dbReference type="HOGENOM" id="CLU_027792_0_0_12"/>
<evidence type="ECO:0000313" key="3">
    <source>
        <dbReference type="Proteomes" id="UP000006048"/>
    </source>
</evidence>
<dbReference type="InterPro" id="IPR011990">
    <property type="entry name" value="TPR-like_helical_dom_sf"/>
</dbReference>
<dbReference type="PANTHER" id="PTHR12558:SF13">
    <property type="entry name" value="CELL DIVISION CYCLE PROTEIN 27 HOMOLOG"/>
    <property type="match status" value="1"/>
</dbReference>
<gene>
    <name evidence="2" type="ordered locus">Turpa_0852</name>
</gene>
<dbReference type="KEGG" id="tpx:Turpa_0852"/>
<dbReference type="InterPro" id="IPR019734">
    <property type="entry name" value="TPR_rpt"/>
</dbReference>
<evidence type="ECO:0000256" key="1">
    <source>
        <dbReference type="PROSITE-ProRule" id="PRU00339"/>
    </source>
</evidence>
<sequence length="624" mass="70844">MQIIHLIDPFLFELFGLSDTNLEKLVPAVTTFYTIGQLAPKVTIRDNLLIVELADGHTASSNDEFERAIDLCNSGQFTKAKPLLTAYLKANPTHSEANRVLGQIYSDEGDQEKAQDFLIEALKWDPKNKSALVMMGNILSNYRKDIATSQKYFEQARKVSPNDHLILNNMGGNLLKLGKWQQAKDIFWDAIKLKDDYPNTHYALALIAKEESDLNSAFFSAIQAIKFSRKADPIYGQALQLAIDISRELVNNLGGGVYDSLAQQLRNEFRVKIDIVNDDSIGSPAILQLAELYNREQHVIRYKEAIPTHAHWIVHELTVLQYILQAKAEGKNLRFAVTSETQANFKNKLTSPLPEQAMQALYQGLNQQIFNTPAALFAEHDIFNEFAELRPHQFLSLLANVQEGIAASTDERILQSVPEFVLRVNRIYNILKAFQFQEFYGVDMISDFHARKDEISKAYDMFREFTEYRDEKNAGDEYKLLEGWASQLQINDLFILIAESESREGRRESGHQAAQMAQFQESAAEAGFNMAVTMYMVDALEYFSAKSHEHIKKTALEIAMLGMQGIQPDKQGYKIRAVPEKTFSGYHLLAYYYVTFALAFPGMLNQLGLPYDGEYAMALKMARK</sequence>
<dbReference type="Pfam" id="PF14559">
    <property type="entry name" value="TPR_19"/>
    <property type="match status" value="1"/>
</dbReference>
<dbReference type="SMART" id="SM00028">
    <property type="entry name" value="TPR"/>
    <property type="match status" value="3"/>
</dbReference>
<dbReference type="PROSITE" id="PS50005">
    <property type="entry name" value="TPR"/>
    <property type="match status" value="1"/>
</dbReference>
<accession>I4B2J6</accession>